<reference evidence="2 3" key="1">
    <citation type="submission" date="2018-06" db="EMBL/GenBank/DDBJ databases">
        <title>Comparative genomics reveals the genomic features of Rhizophagus irregularis, R. cerebriforme, R. diaphanum and Gigaspora rosea, and their symbiotic lifestyle signature.</title>
        <authorList>
            <person name="Morin E."/>
            <person name="San Clemente H."/>
            <person name="Chen E.C.H."/>
            <person name="De La Providencia I."/>
            <person name="Hainaut M."/>
            <person name="Kuo A."/>
            <person name="Kohler A."/>
            <person name="Murat C."/>
            <person name="Tang N."/>
            <person name="Roy S."/>
            <person name="Loubradou J."/>
            <person name="Henrissat B."/>
            <person name="Grigoriev I.V."/>
            <person name="Corradi N."/>
            <person name="Roux C."/>
            <person name="Martin F.M."/>
        </authorList>
    </citation>
    <scope>NUCLEOTIDE SEQUENCE [LARGE SCALE GENOMIC DNA]</scope>
    <source>
        <strain evidence="2 3">DAOM 227022</strain>
    </source>
</reference>
<accession>A0A397SRN4</accession>
<proteinExistence type="predicted"/>
<organism evidence="2 3">
    <name type="scientific">Glomus cerebriforme</name>
    <dbReference type="NCBI Taxonomy" id="658196"/>
    <lineage>
        <taxon>Eukaryota</taxon>
        <taxon>Fungi</taxon>
        <taxon>Fungi incertae sedis</taxon>
        <taxon>Mucoromycota</taxon>
        <taxon>Glomeromycotina</taxon>
        <taxon>Glomeromycetes</taxon>
        <taxon>Glomerales</taxon>
        <taxon>Glomeraceae</taxon>
        <taxon>Glomus</taxon>
    </lineage>
</organism>
<gene>
    <name evidence="2" type="ORF">C1645_773851</name>
</gene>
<dbReference type="EMBL" id="QKYT01000244">
    <property type="protein sequence ID" value="RIA88840.1"/>
    <property type="molecule type" value="Genomic_DNA"/>
</dbReference>
<keyword evidence="3" id="KW-1185">Reference proteome</keyword>
<dbReference type="Proteomes" id="UP000265703">
    <property type="component" value="Unassembled WGS sequence"/>
</dbReference>
<feature type="region of interest" description="Disordered" evidence="1">
    <location>
        <begin position="234"/>
        <end position="332"/>
    </location>
</feature>
<dbReference type="OrthoDB" id="2388112at2759"/>
<sequence length="332" mass="37641">MYLLQQDKLDTPHTPLSPLMINGELVNENDKEQIIKNELKDLEDMIAKFSEIPPLSPKLFTNDDTAELSSSKDLTHVSNSSLANLLSYTPIIYDEKLNRSDNQASSKYSNQDNENKSSSDLSQLMQPAAINFIEPTQSNMVIEKESQLPSDTSEVQSNMMQSNTTWIQPSQSNMKLEKVNNIFHPETIAPIITGNSKSVPKPVAAQVGFKPMYDIDGIKRHAERVLKTKIEKKVNESDSERETKGNKIEKNENVTKENDENQGKPLVRKKSVRFQNELENQEEASKVQNHKKSILINKDDVINIQDSIQQSSTHESEDEDDQAYDLDISSYQ</sequence>
<feature type="compositionally biased region" description="Basic and acidic residues" evidence="1">
    <location>
        <begin position="234"/>
        <end position="262"/>
    </location>
</feature>
<name>A0A397SRN4_9GLOM</name>
<evidence type="ECO:0000313" key="2">
    <source>
        <dbReference type="EMBL" id="RIA88840.1"/>
    </source>
</evidence>
<evidence type="ECO:0000256" key="1">
    <source>
        <dbReference type="SAM" id="MobiDB-lite"/>
    </source>
</evidence>
<dbReference type="AlphaFoldDB" id="A0A397SRN4"/>
<evidence type="ECO:0000313" key="3">
    <source>
        <dbReference type="Proteomes" id="UP000265703"/>
    </source>
</evidence>
<comment type="caution">
    <text evidence="2">The sequence shown here is derived from an EMBL/GenBank/DDBJ whole genome shotgun (WGS) entry which is preliminary data.</text>
</comment>
<protein>
    <submittedName>
        <fullName evidence="2">Uncharacterized protein</fullName>
    </submittedName>
</protein>
<feature type="compositionally biased region" description="Polar residues" evidence="1">
    <location>
        <begin position="304"/>
        <end position="313"/>
    </location>
</feature>